<keyword evidence="5 9" id="KW-0784">Thiamine biosynthesis</keyword>
<dbReference type="EMBL" id="JBAJEX010000002">
    <property type="protein sequence ID" value="MEO1766463.1"/>
    <property type="molecule type" value="Genomic_DNA"/>
</dbReference>
<sequence>MKARIEGLYALTPDIPDTARLLALVKQALEGGAQAVQYRSKATDVALRHEQASELIELCHRYHVPLLVNDDVRLAALTDADGVHLGRDDAPLDEARINLGPKKIIGVSAYADLERARHLAEAGADYVALGSFFSSPTKPQAPLCPLERLTEAKRVLTVPVVAIGGITPENAPGLIAAGADALAVISALFAAPDVRLAAARFASLFATRH</sequence>
<evidence type="ECO:0000256" key="11">
    <source>
        <dbReference type="RuleBase" id="RU004253"/>
    </source>
</evidence>
<evidence type="ECO:0000256" key="2">
    <source>
        <dbReference type="ARBA" id="ARBA00022679"/>
    </source>
</evidence>
<dbReference type="PANTHER" id="PTHR20857">
    <property type="entry name" value="THIAMINE-PHOSPHATE PYROPHOSPHORYLASE"/>
    <property type="match status" value="1"/>
</dbReference>
<dbReference type="Gene3D" id="3.20.20.70">
    <property type="entry name" value="Aldolase class I"/>
    <property type="match status" value="1"/>
</dbReference>
<feature type="binding site" evidence="9">
    <location>
        <position position="69"/>
    </location>
    <ligand>
        <name>4-amino-2-methyl-5-(diphosphooxymethyl)pyrimidine</name>
        <dbReference type="ChEBI" id="CHEBI:57841"/>
    </ligand>
</feature>
<comment type="cofactor">
    <cofactor evidence="9">
        <name>Mg(2+)</name>
        <dbReference type="ChEBI" id="CHEBI:18420"/>
    </cofactor>
    <text evidence="9">Binds 1 Mg(2+) ion per subunit.</text>
</comment>
<feature type="binding site" evidence="9">
    <location>
        <position position="89"/>
    </location>
    <ligand>
        <name>Mg(2+)</name>
        <dbReference type="ChEBI" id="CHEBI:18420"/>
    </ligand>
</feature>
<dbReference type="CDD" id="cd00564">
    <property type="entry name" value="TMP_TenI"/>
    <property type="match status" value="1"/>
</dbReference>
<evidence type="ECO:0000313" key="14">
    <source>
        <dbReference type="Proteomes" id="UP001482231"/>
    </source>
</evidence>
<keyword evidence="2 9" id="KW-0808">Transferase</keyword>
<dbReference type="InterPro" id="IPR022998">
    <property type="entry name" value="ThiamineP_synth_TenI"/>
</dbReference>
<feature type="binding site" evidence="9">
    <location>
        <position position="108"/>
    </location>
    <ligand>
        <name>4-amino-2-methyl-5-(diphosphooxymethyl)pyrimidine</name>
        <dbReference type="ChEBI" id="CHEBI:57841"/>
    </ligand>
</feature>
<reference evidence="13 14" key="1">
    <citation type="submission" date="2024-02" db="EMBL/GenBank/DDBJ databases">
        <title>New thermophilic sulfur-oxidizing bacteria from a hot springs of the Uzon caldera (Kamchatka, Russia).</title>
        <authorList>
            <person name="Dukat A.M."/>
            <person name="Elcheninov A.G."/>
            <person name="Frolov E.N."/>
        </authorList>
    </citation>
    <scope>NUCLEOTIDE SEQUENCE [LARGE SCALE GENOMIC DNA]</scope>
    <source>
        <strain evidence="13 14">AK1</strain>
    </source>
</reference>
<feature type="binding site" evidence="9">
    <location>
        <position position="165"/>
    </location>
    <ligand>
        <name>2-[(2R,5Z)-2-carboxy-4-methylthiazol-5(2H)-ylidene]ethyl phosphate</name>
        <dbReference type="ChEBI" id="CHEBI:62899"/>
    </ligand>
</feature>
<comment type="catalytic activity">
    <reaction evidence="6 9 10">
        <text>4-methyl-5-(2-phosphooxyethyl)-thiazole + 4-amino-2-methyl-5-(diphosphooxymethyl)pyrimidine + H(+) = thiamine phosphate + diphosphate</text>
        <dbReference type="Rhea" id="RHEA:22328"/>
        <dbReference type="ChEBI" id="CHEBI:15378"/>
        <dbReference type="ChEBI" id="CHEBI:33019"/>
        <dbReference type="ChEBI" id="CHEBI:37575"/>
        <dbReference type="ChEBI" id="CHEBI:57841"/>
        <dbReference type="ChEBI" id="CHEBI:58296"/>
        <dbReference type="EC" id="2.5.1.3"/>
    </reaction>
</comment>
<keyword evidence="3 9" id="KW-0479">Metal-binding</keyword>
<keyword evidence="14" id="KW-1185">Reference proteome</keyword>
<comment type="caution">
    <text evidence="13">The sequence shown here is derived from an EMBL/GenBank/DDBJ whole genome shotgun (WGS) entry which is preliminary data.</text>
</comment>
<dbReference type="HAMAP" id="MF_00097">
    <property type="entry name" value="TMP_synthase"/>
    <property type="match status" value="1"/>
</dbReference>
<feature type="domain" description="Thiamine phosphate synthase/TenI" evidence="12">
    <location>
        <begin position="8"/>
        <end position="188"/>
    </location>
</feature>
<comment type="function">
    <text evidence="9">Condenses 4-methyl-5-(beta-hydroxyethyl)thiazole monophosphate (THZ-P) and 2-methyl-4-amino-5-hydroxymethyl pyrimidine pyrophosphate (HMP-PP) to form thiamine monophosphate (TMP).</text>
</comment>
<dbReference type="InterPro" id="IPR034291">
    <property type="entry name" value="TMP_synthase"/>
</dbReference>
<keyword evidence="4 9" id="KW-0460">Magnesium</keyword>
<dbReference type="GO" id="GO:0004789">
    <property type="term" value="F:thiamine-phosphate diphosphorylase activity"/>
    <property type="evidence" value="ECO:0007669"/>
    <property type="project" value="UniProtKB-EC"/>
</dbReference>
<comment type="similarity">
    <text evidence="9 10">Belongs to the thiamine-phosphate synthase family.</text>
</comment>
<dbReference type="PANTHER" id="PTHR20857:SF15">
    <property type="entry name" value="THIAMINE-PHOSPHATE SYNTHASE"/>
    <property type="match status" value="1"/>
</dbReference>
<evidence type="ECO:0000256" key="4">
    <source>
        <dbReference type="ARBA" id="ARBA00022842"/>
    </source>
</evidence>
<organism evidence="13 14">
    <name type="scientific">Thiobacter aerophilum</name>
    <dbReference type="NCBI Taxonomy" id="3121275"/>
    <lineage>
        <taxon>Bacteria</taxon>
        <taxon>Pseudomonadati</taxon>
        <taxon>Pseudomonadota</taxon>
        <taxon>Betaproteobacteria</taxon>
        <taxon>Burkholderiales</taxon>
        <taxon>Thiobacteraceae</taxon>
        <taxon>Thiobacter</taxon>
    </lineage>
</organism>
<feature type="binding site" evidence="9">
    <location>
        <position position="70"/>
    </location>
    <ligand>
        <name>Mg(2+)</name>
        <dbReference type="ChEBI" id="CHEBI:18420"/>
    </ligand>
</feature>
<name>A0ABV0ECS0_9BURK</name>
<evidence type="ECO:0000313" key="13">
    <source>
        <dbReference type="EMBL" id="MEO1766463.1"/>
    </source>
</evidence>
<dbReference type="EC" id="2.5.1.3" evidence="9"/>
<dbReference type="NCBIfam" id="TIGR00693">
    <property type="entry name" value="thiE"/>
    <property type="match status" value="1"/>
</dbReference>
<dbReference type="RefSeq" id="WP_347307541.1">
    <property type="nucleotide sequence ID" value="NZ_JBAJEX010000002.1"/>
</dbReference>
<proteinExistence type="inferred from homology"/>
<feature type="binding site" evidence="9">
    <location>
        <begin position="37"/>
        <end position="41"/>
    </location>
    <ligand>
        <name>4-amino-2-methyl-5-(diphosphooxymethyl)pyrimidine</name>
        <dbReference type="ChEBI" id="CHEBI:57841"/>
    </ligand>
</feature>
<dbReference type="InterPro" id="IPR036206">
    <property type="entry name" value="ThiamineP_synth_sf"/>
</dbReference>
<accession>A0ABV0ECS0</accession>
<dbReference type="Pfam" id="PF02581">
    <property type="entry name" value="TMP-TENI"/>
    <property type="match status" value="1"/>
</dbReference>
<feature type="binding site" evidence="9">
    <location>
        <begin position="185"/>
        <end position="186"/>
    </location>
    <ligand>
        <name>2-[(2R,5Z)-2-carboxy-4-methylthiazol-5(2H)-ylidene]ethyl phosphate</name>
        <dbReference type="ChEBI" id="CHEBI:62899"/>
    </ligand>
</feature>
<comment type="catalytic activity">
    <reaction evidence="8 9 10">
        <text>2-[(2R,5Z)-2-carboxy-4-methylthiazol-5(2H)-ylidene]ethyl phosphate + 4-amino-2-methyl-5-(diphosphooxymethyl)pyrimidine + 2 H(+) = thiamine phosphate + CO2 + diphosphate</text>
        <dbReference type="Rhea" id="RHEA:47844"/>
        <dbReference type="ChEBI" id="CHEBI:15378"/>
        <dbReference type="ChEBI" id="CHEBI:16526"/>
        <dbReference type="ChEBI" id="CHEBI:33019"/>
        <dbReference type="ChEBI" id="CHEBI:37575"/>
        <dbReference type="ChEBI" id="CHEBI:57841"/>
        <dbReference type="ChEBI" id="CHEBI:62899"/>
        <dbReference type="EC" id="2.5.1.3"/>
    </reaction>
</comment>
<evidence type="ECO:0000256" key="1">
    <source>
        <dbReference type="ARBA" id="ARBA00005165"/>
    </source>
</evidence>
<evidence type="ECO:0000256" key="7">
    <source>
        <dbReference type="ARBA" id="ARBA00047851"/>
    </source>
</evidence>
<dbReference type="Proteomes" id="UP001482231">
    <property type="component" value="Unassembled WGS sequence"/>
</dbReference>
<evidence type="ECO:0000256" key="10">
    <source>
        <dbReference type="RuleBase" id="RU003826"/>
    </source>
</evidence>
<evidence type="ECO:0000256" key="8">
    <source>
        <dbReference type="ARBA" id="ARBA00047883"/>
    </source>
</evidence>
<dbReference type="InterPro" id="IPR013785">
    <property type="entry name" value="Aldolase_TIM"/>
</dbReference>
<evidence type="ECO:0000256" key="5">
    <source>
        <dbReference type="ARBA" id="ARBA00022977"/>
    </source>
</evidence>
<protein>
    <recommendedName>
        <fullName evidence="9">Thiamine-phosphate synthase</fullName>
        <shortName evidence="9">TP synthase</shortName>
        <shortName evidence="9">TPS</shortName>
        <ecNumber evidence="9">2.5.1.3</ecNumber>
    </recommendedName>
    <alternativeName>
        <fullName evidence="9">Thiamine-phosphate pyrophosphorylase</fullName>
        <shortName evidence="9">TMP pyrophosphorylase</shortName>
        <shortName evidence="9">TMP-PPase</shortName>
    </alternativeName>
</protein>
<dbReference type="SUPFAM" id="SSF51391">
    <property type="entry name" value="Thiamin phosphate synthase"/>
    <property type="match status" value="1"/>
</dbReference>
<evidence type="ECO:0000256" key="9">
    <source>
        <dbReference type="HAMAP-Rule" id="MF_00097"/>
    </source>
</evidence>
<evidence type="ECO:0000256" key="6">
    <source>
        <dbReference type="ARBA" id="ARBA00047334"/>
    </source>
</evidence>
<comment type="catalytic activity">
    <reaction evidence="7 9 10">
        <text>2-(2-carboxy-4-methylthiazol-5-yl)ethyl phosphate + 4-amino-2-methyl-5-(diphosphooxymethyl)pyrimidine + 2 H(+) = thiamine phosphate + CO2 + diphosphate</text>
        <dbReference type="Rhea" id="RHEA:47848"/>
        <dbReference type="ChEBI" id="CHEBI:15378"/>
        <dbReference type="ChEBI" id="CHEBI:16526"/>
        <dbReference type="ChEBI" id="CHEBI:33019"/>
        <dbReference type="ChEBI" id="CHEBI:37575"/>
        <dbReference type="ChEBI" id="CHEBI:57841"/>
        <dbReference type="ChEBI" id="CHEBI:62890"/>
        <dbReference type="EC" id="2.5.1.3"/>
    </reaction>
</comment>
<comment type="pathway">
    <text evidence="1 9 11">Cofactor biosynthesis; thiamine diphosphate biosynthesis; thiamine phosphate from 4-amino-2-methyl-5-diphosphomethylpyrimidine and 4-methyl-5-(2-phosphoethyl)-thiazole: step 1/1.</text>
</comment>
<feature type="binding site" evidence="9">
    <location>
        <position position="138"/>
    </location>
    <ligand>
        <name>4-amino-2-methyl-5-(diphosphooxymethyl)pyrimidine</name>
        <dbReference type="ChEBI" id="CHEBI:57841"/>
    </ligand>
</feature>
<feature type="binding site" evidence="9">
    <location>
        <begin position="135"/>
        <end position="137"/>
    </location>
    <ligand>
        <name>2-[(2R,5Z)-2-carboxy-4-methylthiazol-5(2H)-ylidene]ethyl phosphate</name>
        <dbReference type="ChEBI" id="CHEBI:62899"/>
    </ligand>
</feature>
<evidence type="ECO:0000259" key="12">
    <source>
        <dbReference type="Pfam" id="PF02581"/>
    </source>
</evidence>
<evidence type="ECO:0000256" key="3">
    <source>
        <dbReference type="ARBA" id="ARBA00022723"/>
    </source>
</evidence>
<gene>
    <name evidence="9 13" type="primary">thiE</name>
    <name evidence="13" type="ORF">V6E02_04475</name>
</gene>